<comment type="subunit">
    <text evidence="6">Component of the Mediator complex.</text>
</comment>
<keyword evidence="5 6" id="KW-0539">Nucleus</keyword>
<keyword evidence="4 6" id="KW-0804">Transcription</keyword>
<comment type="subcellular location">
    <subcellularLocation>
        <location evidence="1 6">Nucleus</location>
    </subcellularLocation>
</comment>
<evidence type="ECO:0000256" key="1">
    <source>
        <dbReference type="ARBA" id="ARBA00004123"/>
    </source>
</evidence>
<keyword evidence="9" id="KW-1185">Reference proteome</keyword>
<dbReference type="GO" id="GO:0006357">
    <property type="term" value="P:regulation of transcription by RNA polymerase II"/>
    <property type="evidence" value="ECO:0007669"/>
    <property type="project" value="InterPro"/>
</dbReference>
<evidence type="ECO:0000256" key="6">
    <source>
        <dbReference type="RuleBase" id="RU364060"/>
    </source>
</evidence>
<protein>
    <recommendedName>
        <fullName evidence="6">Mediator of RNA polymerase II transcription subunit 7</fullName>
    </recommendedName>
</protein>
<dbReference type="RefSeq" id="XP_004255185.1">
    <property type="nucleotide sequence ID" value="XM_004255137.1"/>
</dbReference>
<dbReference type="PANTHER" id="PTHR21428">
    <property type="entry name" value="MEDIATOR OF RNA POLYMERASE II TRANSCRIPTION SUBUNIT 7"/>
    <property type="match status" value="1"/>
</dbReference>
<dbReference type="KEGG" id="eiv:EIN_229370"/>
<sequence>MTTEKFVDPPPFIQEWENADENTWPKPPPCLGPDVDYFSFQRNITRTRGNTFPDQILDINKDTRVYLKQLNHSILVAYLAIIKKQIDQPHEPEILSPYVEHIKFLVQVMSQALNTYRPFQAKKYYLMLFEEQIQQKEELYNQLKQMVDDANEKYKDFDVDKKKMEEC</sequence>
<feature type="coiled-coil region" evidence="7">
    <location>
        <begin position="126"/>
        <end position="160"/>
    </location>
</feature>
<evidence type="ECO:0000256" key="7">
    <source>
        <dbReference type="SAM" id="Coils"/>
    </source>
</evidence>
<dbReference type="GO" id="GO:0070847">
    <property type="term" value="C:core mediator complex"/>
    <property type="evidence" value="ECO:0007669"/>
    <property type="project" value="TreeGrafter"/>
</dbReference>
<gene>
    <name evidence="8" type="ORF">EIN_229370</name>
</gene>
<organism evidence="8 9">
    <name type="scientific">Entamoeba invadens IP1</name>
    <dbReference type="NCBI Taxonomy" id="370355"/>
    <lineage>
        <taxon>Eukaryota</taxon>
        <taxon>Amoebozoa</taxon>
        <taxon>Evosea</taxon>
        <taxon>Archamoebae</taxon>
        <taxon>Mastigamoebida</taxon>
        <taxon>Entamoebidae</taxon>
        <taxon>Entamoeba</taxon>
    </lineage>
</organism>
<evidence type="ECO:0000256" key="2">
    <source>
        <dbReference type="ARBA" id="ARBA00009994"/>
    </source>
</evidence>
<evidence type="ECO:0000256" key="5">
    <source>
        <dbReference type="ARBA" id="ARBA00023242"/>
    </source>
</evidence>
<dbReference type="AlphaFoldDB" id="A0A0A1U312"/>
<dbReference type="InterPro" id="IPR044888">
    <property type="entry name" value="Mediatior_Med7_sf"/>
</dbReference>
<name>A0A0A1U312_ENTIV</name>
<dbReference type="Proteomes" id="UP000014680">
    <property type="component" value="Unassembled WGS sequence"/>
</dbReference>
<reference evidence="8 9" key="1">
    <citation type="submission" date="2012-10" db="EMBL/GenBank/DDBJ databases">
        <authorList>
            <person name="Zafar N."/>
            <person name="Inman J."/>
            <person name="Hall N."/>
            <person name="Lorenzi H."/>
            <person name="Caler E."/>
        </authorList>
    </citation>
    <scope>NUCLEOTIDE SEQUENCE [LARGE SCALE GENOMIC DNA]</scope>
    <source>
        <strain evidence="8 9">IP1</strain>
    </source>
</reference>
<comment type="similarity">
    <text evidence="2 6">Belongs to the Mediator complex subunit 7 family.</text>
</comment>
<dbReference type="Gene3D" id="6.10.140.200">
    <property type="match status" value="1"/>
</dbReference>
<dbReference type="PANTHER" id="PTHR21428:SF11">
    <property type="entry name" value="MEDIATOR OF RNA POLYMERASE II TRANSCRIPTION SUBUNIT 7"/>
    <property type="match status" value="1"/>
</dbReference>
<evidence type="ECO:0000256" key="4">
    <source>
        <dbReference type="ARBA" id="ARBA00023163"/>
    </source>
</evidence>
<accession>A0A0A1U312</accession>
<dbReference type="InterPro" id="IPR009244">
    <property type="entry name" value="Mediatior_Med7"/>
</dbReference>
<evidence type="ECO:0000256" key="3">
    <source>
        <dbReference type="ARBA" id="ARBA00023015"/>
    </source>
</evidence>
<dbReference type="OMA" id="QPHEPEI"/>
<proteinExistence type="inferred from homology"/>
<dbReference type="Pfam" id="PF05983">
    <property type="entry name" value="Med7"/>
    <property type="match status" value="1"/>
</dbReference>
<keyword evidence="7" id="KW-0175">Coiled coil</keyword>
<dbReference type="InterPro" id="IPR037212">
    <property type="entry name" value="Med7/Med21-like"/>
</dbReference>
<comment type="function">
    <text evidence="6">Component of the Mediator complex, a coactivator involved in the regulated transcription of nearly all RNA polymerase II-dependent genes. Mediator functions as a bridge to convey information from gene-specific regulatory proteins to the basal RNA polymerase II transcription machinery.</text>
</comment>
<keyword evidence="6" id="KW-0010">Activator</keyword>
<dbReference type="GO" id="GO:0003712">
    <property type="term" value="F:transcription coregulator activity"/>
    <property type="evidence" value="ECO:0007669"/>
    <property type="project" value="InterPro"/>
</dbReference>
<dbReference type="GO" id="GO:0016592">
    <property type="term" value="C:mediator complex"/>
    <property type="evidence" value="ECO:0007669"/>
    <property type="project" value="InterPro"/>
</dbReference>
<dbReference type="OrthoDB" id="10253553at2759"/>
<evidence type="ECO:0000313" key="9">
    <source>
        <dbReference type="Proteomes" id="UP000014680"/>
    </source>
</evidence>
<dbReference type="SUPFAM" id="SSF140718">
    <property type="entry name" value="Mediator hinge subcomplex-like"/>
    <property type="match status" value="1"/>
</dbReference>
<evidence type="ECO:0000313" key="8">
    <source>
        <dbReference type="EMBL" id="ELP88414.1"/>
    </source>
</evidence>
<keyword evidence="3 6" id="KW-0805">Transcription regulation</keyword>
<dbReference type="GeneID" id="14887260"/>
<dbReference type="EMBL" id="KB206756">
    <property type="protein sequence ID" value="ELP88414.1"/>
    <property type="molecule type" value="Genomic_DNA"/>
</dbReference>
<dbReference type="VEuPathDB" id="AmoebaDB:EIN_229370"/>